<comment type="caution">
    <text evidence="1">The sequence shown here is derived from an EMBL/GenBank/DDBJ whole genome shotgun (WGS) entry which is preliminary data.</text>
</comment>
<dbReference type="AlphaFoldDB" id="A0A8J6E2S6"/>
<evidence type="ECO:0000313" key="1">
    <source>
        <dbReference type="EMBL" id="KAG9460465.1"/>
    </source>
</evidence>
<keyword evidence="2" id="KW-1185">Reference proteome</keyword>
<accession>A0A8J6E2S6</accession>
<dbReference type="Proteomes" id="UP000770717">
    <property type="component" value="Unassembled WGS sequence"/>
</dbReference>
<dbReference type="OrthoDB" id="266663at2759"/>
<proteinExistence type="predicted"/>
<protein>
    <submittedName>
        <fullName evidence="1">Uncharacterized protein</fullName>
    </submittedName>
</protein>
<evidence type="ECO:0000313" key="2">
    <source>
        <dbReference type="Proteomes" id="UP000770717"/>
    </source>
</evidence>
<gene>
    <name evidence="1" type="ORF">GDO78_021663</name>
</gene>
<feature type="non-terminal residue" evidence="1">
    <location>
        <position position="87"/>
    </location>
</feature>
<organism evidence="1 2">
    <name type="scientific">Eleutherodactylus coqui</name>
    <name type="common">Puerto Rican coqui</name>
    <dbReference type="NCBI Taxonomy" id="57060"/>
    <lineage>
        <taxon>Eukaryota</taxon>
        <taxon>Metazoa</taxon>
        <taxon>Chordata</taxon>
        <taxon>Craniata</taxon>
        <taxon>Vertebrata</taxon>
        <taxon>Euteleostomi</taxon>
        <taxon>Amphibia</taxon>
        <taxon>Batrachia</taxon>
        <taxon>Anura</taxon>
        <taxon>Neobatrachia</taxon>
        <taxon>Hyloidea</taxon>
        <taxon>Eleutherodactylidae</taxon>
        <taxon>Eleutherodactylinae</taxon>
        <taxon>Eleutherodactylus</taxon>
        <taxon>Eleutherodactylus</taxon>
    </lineage>
</organism>
<sequence length="87" mass="9829">KQMSLWNEGDIYRKKRREQENGNKVAVTFILSGVDDISLHDDLDKASGKEDIEYTDDDETIGVTQGDKLRVLKSKRQTRTSSASPLS</sequence>
<dbReference type="EMBL" id="WNTK01067183">
    <property type="protein sequence ID" value="KAG9460465.1"/>
    <property type="molecule type" value="Genomic_DNA"/>
</dbReference>
<reference evidence="1" key="1">
    <citation type="thesis" date="2020" institute="ProQuest LLC" country="789 East Eisenhower Parkway, Ann Arbor, MI, USA">
        <title>Comparative Genomics and Chromosome Evolution.</title>
        <authorList>
            <person name="Mudd A.B."/>
        </authorList>
    </citation>
    <scope>NUCLEOTIDE SEQUENCE</scope>
    <source>
        <strain evidence="1">HN-11 Male</strain>
        <tissue evidence="1">Kidney and liver</tissue>
    </source>
</reference>
<name>A0A8J6E2S6_ELECQ</name>